<name>A0A0D2N5U9_9CHLO</name>
<comment type="similarity">
    <text evidence="1">Belongs to the flavin monoamine oxidase family.</text>
</comment>
<gene>
    <name evidence="6" type="ORF">MNEG_6608</name>
</gene>
<dbReference type="InterPro" id="IPR002937">
    <property type="entry name" value="Amino_oxidase"/>
</dbReference>
<dbReference type="Pfam" id="PF01593">
    <property type="entry name" value="Amino_oxidase"/>
    <property type="match status" value="1"/>
</dbReference>
<dbReference type="Gene3D" id="3.50.50.60">
    <property type="entry name" value="FAD/NAD(P)-binding domain"/>
    <property type="match status" value="1"/>
</dbReference>
<evidence type="ECO:0000313" key="6">
    <source>
        <dbReference type="EMBL" id="KIZ01351.1"/>
    </source>
</evidence>
<dbReference type="AlphaFoldDB" id="A0A0D2N5U9"/>
<evidence type="ECO:0000256" key="3">
    <source>
        <dbReference type="ARBA" id="ARBA00048448"/>
    </source>
</evidence>
<dbReference type="OrthoDB" id="547090at2759"/>
<dbReference type="KEGG" id="mng:MNEG_6608"/>
<sequence>MEGPHWGAAAREWDAVDCKTQLESMCRSPGALREMLLFVQTVLAADPRQPSFLFLLKYIRAAGGLRALGDGDGGAQQWRLAGGAQQMAAGLAAAVAGAGGGEVRLSHIVESVAHSAYNSAAAQNHIECGSDEPGVYTVAGTVEGSGKPFSLTARRVVVAMPPPVWKQVAFDPQLPEDHRLLAESMVMGCVAKVLAIYPQRFWALEGEEADSSTGGGAGGADDEVVRDAPRRPPRRARGGAGGRRLEECGPVANLFPGDYGGRPALVGLVTGADARAFTALPEGRQRAAVLGQYAEYFGAPEAAEPELFVVKEWMSERFSGGCFGGLTPPGLLSRAGAAAAGRAAGGVHFAGSEAAARWVGYFEGALDAGLRAALEVLAALRPGLVGSAATSGGDGEGPAAAL</sequence>
<keyword evidence="6" id="KW-0560">Oxidoreductase</keyword>
<accession>A0A0D2N5U9</accession>
<dbReference type="GeneID" id="25739484"/>
<comment type="catalytic activity">
    <reaction evidence="3">
        <text>a secondary aliphatic amine + O2 + H2O = a primary amine + an aldehyde + H2O2</text>
        <dbReference type="Rhea" id="RHEA:26414"/>
        <dbReference type="ChEBI" id="CHEBI:15377"/>
        <dbReference type="ChEBI" id="CHEBI:15379"/>
        <dbReference type="ChEBI" id="CHEBI:16240"/>
        <dbReference type="ChEBI" id="CHEBI:17478"/>
        <dbReference type="ChEBI" id="CHEBI:58855"/>
        <dbReference type="ChEBI" id="CHEBI:65296"/>
        <dbReference type="EC" id="1.4.3.4"/>
    </reaction>
</comment>
<evidence type="ECO:0000259" key="5">
    <source>
        <dbReference type="Pfam" id="PF01593"/>
    </source>
</evidence>
<evidence type="ECO:0000256" key="2">
    <source>
        <dbReference type="ARBA" id="ARBA00012804"/>
    </source>
</evidence>
<feature type="region of interest" description="Disordered" evidence="4">
    <location>
        <begin position="208"/>
        <end position="243"/>
    </location>
</feature>
<dbReference type="PANTHER" id="PTHR43563">
    <property type="entry name" value="AMINE OXIDASE"/>
    <property type="match status" value="1"/>
</dbReference>
<organism evidence="6 7">
    <name type="scientific">Monoraphidium neglectum</name>
    <dbReference type="NCBI Taxonomy" id="145388"/>
    <lineage>
        <taxon>Eukaryota</taxon>
        <taxon>Viridiplantae</taxon>
        <taxon>Chlorophyta</taxon>
        <taxon>core chlorophytes</taxon>
        <taxon>Chlorophyceae</taxon>
        <taxon>CS clade</taxon>
        <taxon>Sphaeropleales</taxon>
        <taxon>Selenastraceae</taxon>
        <taxon>Monoraphidium</taxon>
    </lineage>
</organism>
<protein>
    <recommendedName>
        <fullName evidence="2">monoamine oxidase</fullName>
        <ecNumber evidence="2">1.4.3.4</ecNumber>
    </recommendedName>
</protein>
<dbReference type="SUPFAM" id="SSF51905">
    <property type="entry name" value="FAD/NAD(P)-binding domain"/>
    <property type="match status" value="1"/>
</dbReference>
<proteinExistence type="inferred from homology"/>
<dbReference type="PANTHER" id="PTHR43563:SF1">
    <property type="entry name" value="AMINE OXIDASE [FLAVIN-CONTAINING] B"/>
    <property type="match status" value="1"/>
</dbReference>
<dbReference type="Proteomes" id="UP000054498">
    <property type="component" value="Unassembled WGS sequence"/>
</dbReference>
<reference evidence="6 7" key="1">
    <citation type="journal article" date="2013" name="BMC Genomics">
        <title>Reconstruction of the lipid metabolism for the microalga Monoraphidium neglectum from its genome sequence reveals characteristics suitable for biofuel production.</title>
        <authorList>
            <person name="Bogen C."/>
            <person name="Al-Dilaimi A."/>
            <person name="Albersmeier A."/>
            <person name="Wichmann J."/>
            <person name="Grundmann M."/>
            <person name="Rupp O."/>
            <person name="Lauersen K.J."/>
            <person name="Blifernez-Klassen O."/>
            <person name="Kalinowski J."/>
            <person name="Goesmann A."/>
            <person name="Mussgnug J.H."/>
            <person name="Kruse O."/>
        </authorList>
    </citation>
    <scope>NUCLEOTIDE SEQUENCE [LARGE SCALE GENOMIC DNA]</scope>
    <source>
        <strain evidence="6 7">SAG 48.87</strain>
    </source>
</reference>
<dbReference type="EC" id="1.4.3.4" evidence="2"/>
<dbReference type="GO" id="GO:0097621">
    <property type="term" value="F:monoamine oxidase activity"/>
    <property type="evidence" value="ECO:0007669"/>
    <property type="project" value="UniProtKB-EC"/>
</dbReference>
<feature type="domain" description="Amine oxidase" evidence="5">
    <location>
        <begin position="36"/>
        <end position="377"/>
    </location>
</feature>
<dbReference type="STRING" id="145388.A0A0D2N5U9"/>
<evidence type="ECO:0000256" key="1">
    <source>
        <dbReference type="ARBA" id="ARBA00005995"/>
    </source>
</evidence>
<dbReference type="EMBL" id="KK101307">
    <property type="protein sequence ID" value="KIZ01351.1"/>
    <property type="molecule type" value="Genomic_DNA"/>
</dbReference>
<dbReference type="SUPFAM" id="SSF54373">
    <property type="entry name" value="FAD-linked reductases, C-terminal domain"/>
    <property type="match status" value="1"/>
</dbReference>
<evidence type="ECO:0000256" key="4">
    <source>
        <dbReference type="SAM" id="MobiDB-lite"/>
    </source>
</evidence>
<evidence type="ECO:0000313" key="7">
    <source>
        <dbReference type="Proteomes" id="UP000054498"/>
    </source>
</evidence>
<keyword evidence="7" id="KW-1185">Reference proteome</keyword>
<dbReference type="InterPro" id="IPR050703">
    <property type="entry name" value="Flavin_MAO"/>
</dbReference>
<dbReference type="InterPro" id="IPR036188">
    <property type="entry name" value="FAD/NAD-bd_sf"/>
</dbReference>
<dbReference type="RefSeq" id="XP_013900370.1">
    <property type="nucleotide sequence ID" value="XM_014044916.1"/>
</dbReference>